<dbReference type="RefSeq" id="WP_191815035.1">
    <property type="nucleotide sequence ID" value="NZ_JACSPV010000039.1"/>
</dbReference>
<name>A0ABR8VPZ4_9BACI</name>
<dbReference type="Pfam" id="PF13271">
    <property type="entry name" value="DUF4062"/>
    <property type="match status" value="1"/>
</dbReference>
<keyword evidence="3" id="KW-1185">Reference proteome</keyword>
<evidence type="ECO:0000259" key="1">
    <source>
        <dbReference type="Pfam" id="PF13271"/>
    </source>
</evidence>
<reference evidence="2 3" key="1">
    <citation type="submission" date="2020-08" db="EMBL/GenBank/DDBJ databases">
        <title>A Genomic Blueprint of the Chicken Gut Microbiome.</title>
        <authorList>
            <person name="Gilroy R."/>
            <person name="Ravi A."/>
            <person name="Getino M."/>
            <person name="Pursley I."/>
            <person name="Horton D.L."/>
            <person name="Alikhan N.-F."/>
            <person name="Baker D."/>
            <person name="Gharbi K."/>
            <person name="Hall N."/>
            <person name="Watson M."/>
            <person name="Adriaenssens E.M."/>
            <person name="Foster-Nyarko E."/>
            <person name="Jarju S."/>
            <person name="Secka A."/>
            <person name="Antonio M."/>
            <person name="Oren A."/>
            <person name="Chaudhuri R."/>
            <person name="La Ragione R.M."/>
            <person name="Hildebrand F."/>
            <person name="Pallen M.J."/>
        </authorList>
    </citation>
    <scope>NUCLEOTIDE SEQUENCE [LARGE SCALE GENOMIC DNA]</scope>
    <source>
        <strain evidence="2 3">Sa1BUA2</strain>
    </source>
</reference>
<dbReference type="InterPro" id="IPR025139">
    <property type="entry name" value="DUF4062"/>
</dbReference>
<proteinExistence type="predicted"/>
<sequence>MEKVKYQVFLSSTYVDLSKERKQVLDVLLMADCIPAGMESFVATDDEQFNVIKKVIDLCDYYILIIGKRYGSINESTGISYTEMEYNYAIDKGIPVLVFSLDDSVEVDIKKMETDDIKKGKLAEFKNKAMQNRLASVWRDTSELMGKVAISIMQAKSEIKRPGWRRGNTTDNEELLKQILSLKNENEELKEKLFSINVTENEIDLAKSFYEKEITLHYTETVYVFTSNTKVDKQTITTTLSDLFKFVSLRLTGIKTINAFVDEVSAYKSGYYVSTQDALKARNWFEQINLIESYVDKDGIEKVKLTDFGKDIMNKLNNE</sequence>
<gene>
    <name evidence="2" type="ORF">H9631_17370</name>
</gene>
<feature type="domain" description="DUF4062" evidence="1">
    <location>
        <begin position="7"/>
        <end position="89"/>
    </location>
</feature>
<protein>
    <submittedName>
        <fullName evidence="2">DUF4062 domain-containing protein</fullName>
    </submittedName>
</protein>
<dbReference type="Proteomes" id="UP000648182">
    <property type="component" value="Unassembled WGS sequence"/>
</dbReference>
<organism evidence="2 3">
    <name type="scientific">Bacillus norwichensis</name>
    <dbReference type="NCBI Taxonomy" id="2762217"/>
    <lineage>
        <taxon>Bacteria</taxon>
        <taxon>Bacillati</taxon>
        <taxon>Bacillota</taxon>
        <taxon>Bacilli</taxon>
        <taxon>Bacillales</taxon>
        <taxon>Bacillaceae</taxon>
        <taxon>Bacillus</taxon>
    </lineage>
</organism>
<accession>A0ABR8VPZ4</accession>
<dbReference type="EMBL" id="JACSPV010000039">
    <property type="protein sequence ID" value="MBD8006839.1"/>
    <property type="molecule type" value="Genomic_DNA"/>
</dbReference>
<evidence type="ECO:0000313" key="2">
    <source>
        <dbReference type="EMBL" id="MBD8006839.1"/>
    </source>
</evidence>
<comment type="caution">
    <text evidence="2">The sequence shown here is derived from an EMBL/GenBank/DDBJ whole genome shotgun (WGS) entry which is preliminary data.</text>
</comment>
<evidence type="ECO:0000313" key="3">
    <source>
        <dbReference type="Proteomes" id="UP000648182"/>
    </source>
</evidence>